<feature type="transmembrane region" description="Helical" evidence="2">
    <location>
        <begin position="20"/>
        <end position="39"/>
    </location>
</feature>
<feature type="transmembrane region" description="Helical" evidence="2">
    <location>
        <begin position="59"/>
        <end position="83"/>
    </location>
</feature>
<dbReference type="OrthoDB" id="10313990at2759"/>
<organism evidence="3 4">
    <name type="scientific">Triparma strigata</name>
    <dbReference type="NCBI Taxonomy" id="1606541"/>
    <lineage>
        <taxon>Eukaryota</taxon>
        <taxon>Sar</taxon>
        <taxon>Stramenopiles</taxon>
        <taxon>Ochrophyta</taxon>
        <taxon>Bolidophyceae</taxon>
        <taxon>Parmales</taxon>
        <taxon>Triparmaceae</taxon>
        <taxon>Triparma</taxon>
    </lineage>
</organism>
<comment type="caution">
    <text evidence="3">The sequence shown here is derived from an EMBL/GenBank/DDBJ whole genome shotgun (WGS) entry which is preliminary data.</text>
</comment>
<evidence type="ECO:0000256" key="2">
    <source>
        <dbReference type="SAM" id="Phobius"/>
    </source>
</evidence>
<keyword evidence="2" id="KW-1133">Transmembrane helix</keyword>
<name>A0A9W7AT89_9STRA</name>
<keyword evidence="4" id="KW-1185">Reference proteome</keyword>
<proteinExistence type="predicted"/>
<accession>A0A9W7AT89</accession>
<evidence type="ECO:0000313" key="3">
    <source>
        <dbReference type="EMBL" id="GMH73959.1"/>
    </source>
</evidence>
<dbReference type="AlphaFoldDB" id="A0A9W7AT89"/>
<keyword evidence="2" id="KW-0812">Transmembrane</keyword>
<feature type="region of interest" description="Disordered" evidence="1">
    <location>
        <begin position="92"/>
        <end position="143"/>
    </location>
</feature>
<dbReference type="Proteomes" id="UP001165085">
    <property type="component" value="Unassembled WGS sequence"/>
</dbReference>
<reference evidence="4" key="1">
    <citation type="journal article" date="2023" name="Commun. Biol.">
        <title>Genome analysis of Parmales, the sister group of diatoms, reveals the evolutionary specialization of diatoms from phago-mixotrophs to photoautotrophs.</title>
        <authorList>
            <person name="Ban H."/>
            <person name="Sato S."/>
            <person name="Yoshikawa S."/>
            <person name="Yamada K."/>
            <person name="Nakamura Y."/>
            <person name="Ichinomiya M."/>
            <person name="Sato N."/>
            <person name="Blanc-Mathieu R."/>
            <person name="Endo H."/>
            <person name="Kuwata A."/>
            <person name="Ogata H."/>
        </authorList>
    </citation>
    <scope>NUCLEOTIDE SEQUENCE [LARGE SCALE GENOMIC DNA]</scope>
    <source>
        <strain evidence="4">NIES 3701</strain>
    </source>
</reference>
<evidence type="ECO:0000256" key="1">
    <source>
        <dbReference type="SAM" id="MobiDB-lite"/>
    </source>
</evidence>
<keyword evidence="2" id="KW-0472">Membrane</keyword>
<gene>
    <name evidence="3" type="ORF">TrST_g6639</name>
</gene>
<protein>
    <submittedName>
        <fullName evidence="3">Uncharacterized protein</fullName>
    </submittedName>
</protein>
<sequence>MKPVKACKAVLQFIGGNFGWTLNFLFSWLLFGLYAAPMWATTGYINTYSRSGNIPSGPYGSGVVPVCVMLIVVSTGMMGIIIWNWKPSDPGSGPIPNPRNMSGFGAGSTPIDAENNNDGRKSMTAGGPPQDITLKATTSKEMS</sequence>
<evidence type="ECO:0000313" key="4">
    <source>
        <dbReference type="Proteomes" id="UP001165085"/>
    </source>
</evidence>
<dbReference type="EMBL" id="BRXY01000174">
    <property type="protein sequence ID" value="GMH73959.1"/>
    <property type="molecule type" value="Genomic_DNA"/>
</dbReference>